<gene>
    <name evidence="1" type="ORF">SLS60_009965</name>
</gene>
<dbReference type="Proteomes" id="UP001521785">
    <property type="component" value="Unassembled WGS sequence"/>
</dbReference>
<reference evidence="1 2" key="1">
    <citation type="submission" date="2024-02" db="EMBL/GenBank/DDBJ databases">
        <title>De novo assembly and annotation of 12 fungi associated with fruit tree decline syndrome in Ontario, Canada.</title>
        <authorList>
            <person name="Sulman M."/>
            <person name="Ellouze W."/>
            <person name="Ilyukhin E."/>
        </authorList>
    </citation>
    <scope>NUCLEOTIDE SEQUENCE [LARGE SCALE GENOMIC DNA]</scope>
    <source>
        <strain evidence="1 2">M42-189</strain>
    </source>
</reference>
<keyword evidence="2" id="KW-1185">Reference proteome</keyword>
<accession>A0ABR3QT20</accession>
<name>A0ABR3QT20_9PLEO</name>
<organism evidence="1 2">
    <name type="scientific">Paraconiothyrium brasiliense</name>
    <dbReference type="NCBI Taxonomy" id="300254"/>
    <lineage>
        <taxon>Eukaryota</taxon>
        <taxon>Fungi</taxon>
        <taxon>Dikarya</taxon>
        <taxon>Ascomycota</taxon>
        <taxon>Pezizomycotina</taxon>
        <taxon>Dothideomycetes</taxon>
        <taxon>Pleosporomycetidae</taxon>
        <taxon>Pleosporales</taxon>
        <taxon>Massarineae</taxon>
        <taxon>Didymosphaeriaceae</taxon>
        <taxon>Paraconiothyrium</taxon>
    </lineage>
</organism>
<dbReference type="EMBL" id="JAKJXO020000016">
    <property type="protein sequence ID" value="KAL1595275.1"/>
    <property type="molecule type" value="Genomic_DNA"/>
</dbReference>
<sequence length="254" mass="29756">MTVIYSLATVLEYHCSTGTWKSHRVDLLGQNVTLPELLRVWILTKKILRPEEGKTEEGKDYLWYELDFFTWWNSSTTCRVLCIGAPQEMNTELKTLLVGPQPPSFELQDPFAMLRPLFDEIIKLCDENTWRVAKSVRVIERVRRLLLCNQLPLNANTVKFQNRRDSPDFEGLRNLARHTGHLVEVEQVAIETMEQLVGRQESNFKNLNGLTKTYEMQAKEYLLFQLQMMKSLRWRAQSTQDRLEEEITLVAYVT</sequence>
<proteinExistence type="predicted"/>
<comment type="caution">
    <text evidence="1">The sequence shown here is derived from an EMBL/GenBank/DDBJ whole genome shotgun (WGS) entry which is preliminary data.</text>
</comment>
<evidence type="ECO:0000313" key="2">
    <source>
        <dbReference type="Proteomes" id="UP001521785"/>
    </source>
</evidence>
<protein>
    <submittedName>
        <fullName evidence="1">Uncharacterized protein</fullName>
    </submittedName>
</protein>
<evidence type="ECO:0000313" key="1">
    <source>
        <dbReference type="EMBL" id="KAL1595275.1"/>
    </source>
</evidence>